<feature type="domain" description="HTH arsR-type" evidence="4">
    <location>
        <begin position="19"/>
        <end position="114"/>
    </location>
</feature>
<evidence type="ECO:0000313" key="5">
    <source>
        <dbReference type="EMBL" id="TQL63311.1"/>
    </source>
</evidence>
<dbReference type="Gene3D" id="1.10.10.10">
    <property type="entry name" value="Winged helix-like DNA-binding domain superfamily/Winged helix DNA-binding domain"/>
    <property type="match status" value="1"/>
</dbReference>
<gene>
    <name evidence="5" type="ORF">FB460_1113</name>
</gene>
<dbReference type="SMART" id="SM00418">
    <property type="entry name" value="HTH_ARSR"/>
    <property type="match status" value="1"/>
</dbReference>
<dbReference type="Proteomes" id="UP000316196">
    <property type="component" value="Unassembled WGS sequence"/>
</dbReference>
<dbReference type="SUPFAM" id="SSF46785">
    <property type="entry name" value="Winged helix' DNA-binding domain"/>
    <property type="match status" value="1"/>
</dbReference>
<dbReference type="InterPro" id="IPR011991">
    <property type="entry name" value="ArsR-like_HTH"/>
</dbReference>
<dbReference type="PANTHER" id="PTHR33154">
    <property type="entry name" value="TRANSCRIPTIONAL REGULATOR, ARSR FAMILY"/>
    <property type="match status" value="1"/>
</dbReference>
<evidence type="ECO:0000259" key="4">
    <source>
        <dbReference type="PROSITE" id="PS50987"/>
    </source>
</evidence>
<dbReference type="InterPro" id="IPR051081">
    <property type="entry name" value="HTH_MetalResp_TranReg"/>
</dbReference>
<accession>A0A542ZSI8</accession>
<dbReference type="EMBL" id="VFOR01000001">
    <property type="protein sequence ID" value="TQL63311.1"/>
    <property type="molecule type" value="Genomic_DNA"/>
</dbReference>
<keyword evidence="2" id="KW-0238">DNA-binding</keyword>
<dbReference type="AlphaFoldDB" id="A0A542ZSI8"/>
<dbReference type="PRINTS" id="PR00778">
    <property type="entry name" value="HTHARSR"/>
</dbReference>
<name>A0A542ZSI8_9ACTN</name>
<reference evidence="5 6" key="1">
    <citation type="submission" date="2019-06" db="EMBL/GenBank/DDBJ databases">
        <title>Sequencing the genomes of 1000 actinobacteria strains.</title>
        <authorList>
            <person name="Klenk H.-P."/>
        </authorList>
    </citation>
    <scope>NUCLEOTIDE SEQUENCE [LARGE SCALE GENOMIC DNA]</scope>
    <source>
        <strain evidence="5 6">DSM 8251</strain>
    </source>
</reference>
<dbReference type="InterPro" id="IPR001845">
    <property type="entry name" value="HTH_ArsR_DNA-bd_dom"/>
</dbReference>
<dbReference type="PROSITE" id="PS50987">
    <property type="entry name" value="HTH_ARSR_2"/>
    <property type="match status" value="1"/>
</dbReference>
<dbReference type="InterPro" id="IPR036388">
    <property type="entry name" value="WH-like_DNA-bd_sf"/>
</dbReference>
<dbReference type="GO" id="GO:0003700">
    <property type="term" value="F:DNA-binding transcription factor activity"/>
    <property type="evidence" value="ECO:0007669"/>
    <property type="project" value="InterPro"/>
</dbReference>
<dbReference type="Pfam" id="PF01022">
    <property type="entry name" value="HTH_5"/>
    <property type="match status" value="1"/>
</dbReference>
<organism evidence="5 6">
    <name type="scientific">Propioniferax innocua</name>
    <dbReference type="NCBI Taxonomy" id="1753"/>
    <lineage>
        <taxon>Bacteria</taxon>
        <taxon>Bacillati</taxon>
        <taxon>Actinomycetota</taxon>
        <taxon>Actinomycetes</taxon>
        <taxon>Propionibacteriales</taxon>
        <taxon>Propionibacteriaceae</taxon>
        <taxon>Propioniferax</taxon>
    </lineage>
</organism>
<evidence type="ECO:0000256" key="2">
    <source>
        <dbReference type="ARBA" id="ARBA00023125"/>
    </source>
</evidence>
<keyword evidence="6" id="KW-1185">Reference proteome</keyword>
<dbReference type="RefSeq" id="WP_142093049.1">
    <property type="nucleotide sequence ID" value="NZ_BAAAMD010000001.1"/>
</dbReference>
<dbReference type="OrthoDB" id="3401849at2"/>
<dbReference type="CDD" id="cd00090">
    <property type="entry name" value="HTH_ARSR"/>
    <property type="match status" value="1"/>
</dbReference>
<dbReference type="GO" id="GO:0003677">
    <property type="term" value="F:DNA binding"/>
    <property type="evidence" value="ECO:0007669"/>
    <property type="project" value="UniProtKB-KW"/>
</dbReference>
<protein>
    <submittedName>
        <fullName evidence="5">ArsR family transcriptional regulator</fullName>
    </submittedName>
</protein>
<sequence>MAMIEMRRESTLDARETLATRESLQASATILRSLSDATRLTIVQHLLSGEHRVADLVDHLSLAQSTVSAHVACLRDCGLLESRTQGRATHYRLAQPELVTQLLESAGKLLIATGGAATACPSASGAQ</sequence>
<proteinExistence type="predicted"/>
<evidence type="ECO:0000256" key="1">
    <source>
        <dbReference type="ARBA" id="ARBA00023015"/>
    </source>
</evidence>
<comment type="caution">
    <text evidence="5">The sequence shown here is derived from an EMBL/GenBank/DDBJ whole genome shotgun (WGS) entry which is preliminary data.</text>
</comment>
<keyword evidence="3" id="KW-0804">Transcription</keyword>
<evidence type="ECO:0000256" key="3">
    <source>
        <dbReference type="ARBA" id="ARBA00023163"/>
    </source>
</evidence>
<dbReference type="PANTHER" id="PTHR33154:SF33">
    <property type="entry name" value="TRANSCRIPTIONAL REPRESSOR SDPR"/>
    <property type="match status" value="1"/>
</dbReference>
<dbReference type="NCBIfam" id="NF033788">
    <property type="entry name" value="HTH_metalloreg"/>
    <property type="match status" value="1"/>
</dbReference>
<evidence type="ECO:0000313" key="6">
    <source>
        <dbReference type="Proteomes" id="UP000316196"/>
    </source>
</evidence>
<dbReference type="InterPro" id="IPR036390">
    <property type="entry name" value="WH_DNA-bd_sf"/>
</dbReference>
<keyword evidence="1" id="KW-0805">Transcription regulation</keyword>